<dbReference type="AlphaFoldDB" id="A0A4D6M5L4"/>
<keyword evidence="3" id="KW-1185">Reference proteome</keyword>
<evidence type="ECO:0000256" key="1">
    <source>
        <dbReference type="SAM" id="MobiDB-lite"/>
    </source>
</evidence>
<organism evidence="2 3">
    <name type="scientific">Vigna unguiculata</name>
    <name type="common">Cowpea</name>
    <dbReference type="NCBI Taxonomy" id="3917"/>
    <lineage>
        <taxon>Eukaryota</taxon>
        <taxon>Viridiplantae</taxon>
        <taxon>Streptophyta</taxon>
        <taxon>Embryophyta</taxon>
        <taxon>Tracheophyta</taxon>
        <taxon>Spermatophyta</taxon>
        <taxon>Magnoliopsida</taxon>
        <taxon>eudicotyledons</taxon>
        <taxon>Gunneridae</taxon>
        <taxon>Pentapetalae</taxon>
        <taxon>rosids</taxon>
        <taxon>fabids</taxon>
        <taxon>Fabales</taxon>
        <taxon>Fabaceae</taxon>
        <taxon>Papilionoideae</taxon>
        <taxon>50 kb inversion clade</taxon>
        <taxon>NPAAA clade</taxon>
        <taxon>indigoferoid/millettioid clade</taxon>
        <taxon>Phaseoleae</taxon>
        <taxon>Vigna</taxon>
    </lineage>
</organism>
<evidence type="ECO:0000313" key="3">
    <source>
        <dbReference type="Proteomes" id="UP000501690"/>
    </source>
</evidence>
<evidence type="ECO:0000313" key="2">
    <source>
        <dbReference type="EMBL" id="QCD95878.1"/>
    </source>
</evidence>
<dbReference type="PANTHER" id="PTHR37748">
    <property type="entry name" value="PROTEIN, PUTATIVE-RELATED"/>
    <property type="match status" value="1"/>
</dbReference>
<feature type="region of interest" description="Disordered" evidence="1">
    <location>
        <begin position="22"/>
        <end position="50"/>
    </location>
</feature>
<dbReference type="PANTHER" id="PTHR37748:SF1">
    <property type="entry name" value="PROTEIN, PUTATIVE-RELATED"/>
    <property type="match status" value="1"/>
</dbReference>
<dbReference type="EMBL" id="CP039350">
    <property type="protein sequence ID" value="QCD95878.1"/>
    <property type="molecule type" value="Genomic_DNA"/>
</dbReference>
<feature type="compositionally biased region" description="Low complexity" evidence="1">
    <location>
        <begin position="26"/>
        <end position="39"/>
    </location>
</feature>
<accession>A0A4D6M5L4</accession>
<proteinExistence type="predicted"/>
<name>A0A4D6M5L4_VIGUN</name>
<dbReference type="Proteomes" id="UP000501690">
    <property type="component" value="Linkage Group LG6"/>
</dbReference>
<sequence>MPLMSSFFSCFIPSSSGQVFDYTEGSSSSSSSSMNLPSSEKPKHKPKSKDAPIVVSYFPVNHYPSRL</sequence>
<gene>
    <name evidence="2" type="ORF">DEO72_LG6g575</name>
</gene>
<reference evidence="2 3" key="1">
    <citation type="submission" date="2019-04" db="EMBL/GenBank/DDBJ databases">
        <title>An improved genome assembly and genetic linkage map for asparagus bean, Vigna unguiculata ssp. sesquipedialis.</title>
        <authorList>
            <person name="Xia Q."/>
            <person name="Zhang R."/>
            <person name="Dong Y."/>
        </authorList>
    </citation>
    <scope>NUCLEOTIDE SEQUENCE [LARGE SCALE GENOMIC DNA]</scope>
    <source>
        <tissue evidence="2">Leaf</tissue>
    </source>
</reference>
<protein>
    <submittedName>
        <fullName evidence="2">Uncharacterized protein</fullName>
    </submittedName>
</protein>